<dbReference type="EMBL" id="LXQA010660563">
    <property type="protein sequence ID" value="MCI64655.1"/>
    <property type="molecule type" value="Genomic_DNA"/>
</dbReference>
<dbReference type="AlphaFoldDB" id="A0A392TXU1"/>
<name>A0A392TXU1_9FABA</name>
<protein>
    <submittedName>
        <fullName evidence="1">Uncharacterized protein</fullName>
    </submittedName>
</protein>
<keyword evidence="2" id="KW-1185">Reference proteome</keyword>
<reference evidence="1 2" key="1">
    <citation type="journal article" date="2018" name="Front. Plant Sci.">
        <title>Red Clover (Trifolium pratense) and Zigzag Clover (T. medium) - A Picture of Genomic Similarities and Differences.</title>
        <authorList>
            <person name="Dluhosova J."/>
            <person name="Istvanek J."/>
            <person name="Nedelnik J."/>
            <person name="Repkova J."/>
        </authorList>
    </citation>
    <scope>NUCLEOTIDE SEQUENCE [LARGE SCALE GENOMIC DNA]</scope>
    <source>
        <strain evidence="2">cv. 10/8</strain>
        <tissue evidence="1">Leaf</tissue>
    </source>
</reference>
<comment type="caution">
    <text evidence="1">The sequence shown here is derived from an EMBL/GenBank/DDBJ whole genome shotgun (WGS) entry which is preliminary data.</text>
</comment>
<sequence>MLTPIEEEELLREAKKVNDSLEEGLNGMIPIYCWHTPKNDKDVNPVVQPREVVTPTLEGVVKKEVM</sequence>
<evidence type="ECO:0000313" key="1">
    <source>
        <dbReference type="EMBL" id="MCI64655.1"/>
    </source>
</evidence>
<feature type="non-terminal residue" evidence="1">
    <location>
        <position position="66"/>
    </location>
</feature>
<accession>A0A392TXU1</accession>
<organism evidence="1 2">
    <name type="scientific">Trifolium medium</name>
    <dbReference type="NCBI Taxonomy" id="97028"/>
    <lineage>
        <taxon>Eukaryota</taxon>
        <taxon>Viridiplantae</taxon>
        <taxon>Streptophyta</taxon>
        <taxon>Embryophyta</taxon>
        <taxon>Tracheophyta</taxon>
        <taxon>Spermatophyta</taxon>
        <taxon>Magnoliopsida</taxon>
        <taxon>eudicotyledons</taxon>
        <taxon>Gunneridae</taxon>
        <taxon>Pentapetalae</taxon>
        <taxon>rosids</taxon>
        <taxon>fabids</taxon>
        <taxon>Fabales</taxon>
        <taxon>Fabaceae</taxon>
        <taxon>Papilionoideae</taxon>
        <taxon>50 kb inversion clade</taxon>
        <taxon>NPAAA clade</taxon>
        <taxon>Hologalegina</taxon>
        <taxon>IRL clade</taxon>
        <taxon>Trifolieae</taxon>
        <taxon>Trifolium</taxon>
    </lineage>
</organism>
<evidence type="ECO:0000313" key="2">
    <source>
        <dbReference type="Proteomes" id="UP000265520"/>
    </source>
</evidence>
<proteinExistence type="predicted"/>
<dbReference type="Proteomes" id="UP000265520">
    <property type="component" value="Unassembled WGS sequence"/>
</dbReference>